<evidence type="ECO:0000313" key="2">
    <source>
        <dbReference type="Proteomes" id="UP001630127"/>
    </source>
</evidence>
<keyword evidence="2" id="KW-1185">Reference proteome</keyword>
<evidence type="ECO:0000313" key="1">
    <source>
        <dbReference type="EMBL" id="KAL3519941.1"/>
    </source>
</evidence>
<feature type="non-terminal residue" evidence="1">
    <location>
        <position position="1"/>
    </location>
</feature>
<gene>
    <name evidence="1" type="ORF">ACH5RR_018090</name>
</gene>
<sequence>NQTNQTIARVTMLMINVLVHMFKCHIGLPLPKRRCLIRNLSLTKKRDAKEVLTVEVNDNVQCIVVKDSQHFIIVSSCVLRKLAKHNVEKWSKSGD</sequence>
<protein>
    <submittedName>
        <fullName evidence="1">Uncharacterized protein</fullName>
    </submittedName>
</protein>
<proteinExistence type="predicted"/>
<comment type="caution">
    <text evidence="1">The sequence shown here is derived from an EMBL/GenBank/DDBJ whole genome shotgun (WGS) entry which is preliminary data.</text>
</comment>
<accession>A0ABD2ZM44</accession>
<dbReference type="EMBL" id="JBJUIK010000008">
    <property type="protein sequence ID" value="KAL3519941.1"/>
    <property type="molecule type" value="Genomic_DNA"/>
</dbReference>
<organism evidence="1 2">
    <name type="scientific">Cinchona calisaya</name>
    <dbReference type="NCBI Taxonomy" id="153742"/>
    <lineage>
        <taxon>Eukaryota</taxon>
        <taxon>Viridiplantae</taxon>
        <taxon>Streptophyta</taxon>
        <taxon>Embryophyta</taxon>
        <taxon>Tracheophyta</taxon>
        <taxon>Spermatophyta</taxon>
        <taxon>Magnoliopsida</taxon>
        <taxon>eudicotyledons</taxon>
        <taxon>Gunneridae</taxon>
        <taxon>Pentapetalae</taxon>
        <taxon>asterids</taxon>
        <taxon>lamiids</taxon>
        <taxon>Gentianales</taxon>
        <taxon>Rubiaceae</taxon>
        <taxon>Cinchonoideae</taxon>
        <taxon>Cinchoneae</taxon>
        <taxon>Cinchona</taxon>
    </lineage>
</organism>
<dbReference type="AlphaFoldDB" id="A0ABD2ZM44"/>
<reference evidence="1 2" key="1">
    <citation type="submission" date="2024-11" db="EMBL/GenBank/DDBJ databases">
        <title>A near-complete genome assembly of Cinchona calisaya.</title>
        <authorList>
            <person name="Lian D.C."/>
            <person name="Zhao X.W."/>
            <person name="Wei L."/>
        </authorList>
    </citation>
    <scope>NUCLEOTIDE SEQUENCE [LARGE SCALE GENOMIC DNA]</scope>
    <source>
        <tissue evidence="1">Nenye</tissue>
    </source>
</reference>
<dbReference type="Proteomes" id="UP001630127">
    <property type="component" value="Unassembled WGS sequence"/>
</dbReference>
<name>A0ABD2ZM44_9GENT</name>